<gene>
    <name evidence="1" type="ORF">GDO81_024643</name>
</gene>
<reference evidence="1" key="1">
    <citation type="thesis" date="2020" institute="ProQuest LLC" country="789 East Eisenhower Parkway, Ann Arbor, MI, USA">
        <title>Comparative Genomics and Chromosome Evolution.</title>
        <authorList>
            <person name="Mudd A.B."/>
        </authorList>
    </citation>
    <scope>NUCLEOTIDE SEQUENCE</scope>
    <source>
        <strain evidence="1">237g6f4</strain>
        <tissue evidence="1">Blood</tissue>
    </source>
</reference>
<dbReference type="EMBL" id="WNYA01031003">
    <property type="protein sequence ID" value="KAG8537369.1"/>
    <property type="molecule type" value="Genomic_DNA"/>
</dbReference>
<keyword evidence="2" id="KW-1185">Reference proteome</keyword>
<sequence>MPGITHCESQTVLAKASPSKKNRLSLRFFQKKETKRALDFAEKTQTEEQSVEEKEPETCDQLVPAANLSPPACCVKKESLVPFV</sequence>
<organism evidence="1 2">
    <name type="scientific">Engystomops pustulosus</name>
    <name type="common">Tungara frog</name>
    <name type="synonym">Physalaemus pustulosus</name>
    <dbReference type="NCBI Taxonomy" id="76066"/>
    <lineage>
        <taxon>Eukaryota</taxon>
        <taxon>Metazoa</taxon>
        <taxon>Chordata</taxon>
        <taxon>Craniata</taxon>
        <taxon>Vertebrata</taxon>
        <taxon>Euteleostomi</taxon>
        <taxon>Amphibia</taxon>
        <taxon>Batrachia</taxon>
        <taxon>Anura</taxon>
        <taxon>Neobatrachia</taxon>
        <taxon>Hyloidea</taxon>
        <taxon>Leptodactylidae</taxon>
        <taxon>Leiuperinae</taxon>
        <taxon>Engystomops</taxon>
    </lineage>
</organism>
<name>A0AAV6YIJ6_ENGPU</name>
<dbReference type="Proteomes" id="UP000824782">
    <property type="component" value="Unassembled WGS sequence"/>
</dbReference>
<evidence type="ECO:0000313" key="1">
    <source>
        <dbReference type="EMBL" id="KAG8537369.1"/>
    </source>
</evidence>
<protein>
    <submittedName>
        <fullName evidence="1">Uncharacterized protein</fullName>
    </submittedName>
</protein>
<dbReference type="AlphaFoldDB" id="A0AAV6YIJ6"/>
<feature type="non-terminal residue" evidence="1">
    <location>
        <position position="84"/>
    </location>
</feature>
<accession>A0AAV6YIJ6</accession>
<evidence type="ECO:0000313" key="2">
    <source>
        <dbReference type="Proteomes" id="UP000824782"/>
    </source>
</evidence>
<proteinExistence type="predicted"/>
<comment type="caution">
    <text evidence="1">The sequence shown here is derived from an EMBL/GenBank/DDBJ whole genome shotgun (WGS) entry which is preliminary data.</text>
</comment>